<keyword evidence="1" id="KW-0472">Membrane</keyword>
<feature type="transmembrane region" description="Helical" evidence="1">
    <location>
        <begin position="160"/>
        <end position="179"/>
    </location>
</feature>
<gene>
    <name evidence="2" type="ORF">EDC36_1038</name>
    <name evidence="3" type="ORF">Tigna_00947</name>
</gene>
<reference evidence="2 4" key="1">
    <citation type="submission" date="2019-03" db="EMBL/GenBank/DDBJ databases">
        <title>Genomic Encyclopedia of Type Strains, Phase IV (KMG-IV): sequencing the most valuable type-strain genomes for metagenomic binning, comparative biology and taxonomic classification.</title>
        <authorList>
            <person name="Goeker M."/>
        </authorList>
    </citation>
    <scope>NUCLEOTIDE SEQUENCE [LARGE SCALE GENOMIC DNA]</scope>
    <source>
        <strain evidence="2 4">DSM 12034</strain>
    </source>
</reference>
<sequence>MAGIGFELRKLLDRGTFWSGARAYAYAGLIGSGPWVLSILGMLLVGILCASIVVPPSLVTQFQTTVTYLVAGSLIASGGLQLVLTRYCADRLFERRPQRVLPALHGTLALLLPLATLAGVGVALWLPEVSGLYLVLALACWVALCAVWMLAVLLSGLKRYRALVALFAAGYGSTVLLAYPFSLLGWGLEGLLAAFLIGQLILLGGLWQVIVRGYPSAHWVGLDWLRQPRFYPSLWLAGTAFNLAVWADKFIFWLAPGTSVEVISVLRSSPVYDVPVFLAYLAIVPGMAIFLVRIETDFVEYYDKYYDAVRGGGSLTHIQTLRDEMILTVRTGLAEIGKWQAIATLLALLAGPASFELLGLDAALLPLFYVQVIGAGLQVMILALINVLYYFDRRHDVALLTVVFFVANVVLTLLSLALGPSFYGYGFAAAALLTVALGLVRLDRCLGRIVFDTFMKQP</sequence>
<feature type="transmembrane region" description="Helical" evidence="1">
    <location>
        <begin position="234"/>
        <end position="254"/>
    </location>
</feature>
<keyword evidence="5" id="KW-1185">Reference proteome</keyword>
<dbReference type="Proteomes" id="UP000315577">
    <property type="component" value="Unassembled WGS sequence"/>
</dbReference>
<keyword evidence="1" id="KW-1133">Transmembrane helix</keyword>
<feature type="transmembrane region" description="Helical" evidence="1">
    <location>
        <begin position="422"/>
        <end position="440"/>
    </location>
</feature>
<name>A0A4R3LFT2_9BURK</name>
<dbReference type="AlphaFoldDB" id="A0A4R3LFT2"/>
<dbReference type="OrthoDB" id="37830at2"/>
<comment type="caution">
    <text evidence="2">The sequence shown here is derived from an EMBL/GenBank/DDBJ whole genome shotgun (WGS) entry which is preliminary data.</text>
</comment>
<accession>A0A4R3LFT2</accession>
<dbReference type="EMBL" id="SMAH01000003">
    <property type="protein sequence ID" value="TCS98953.1"/>
    <property type="molecule type" value="Genomic_DNA"/>
</dbReference>
<dbReference type="EMBL" id="VJNC01000004">
    <property type="protein sequence ID" value="TSE22964.1"/>
    <property type="molecule type" value="Genomic_DNA"/>
</dbReference>
<feature type="transmembrane region" description="Helical" evidence="1">
    <location>
        <begin position="274"/>
        <end position="294"/>
    </location>
</feature>
<feature type="transmembrane region" description="Helical" evidence="1">
    <location>
        <begin position="367"/>
        <end position="390"/>
    </location>
</feature>
<evidence type="ECO:0000313" key="4">
    <source>
        <dbReference type="Proteomes" id="UP000295536"/>
    </source>
</evidence>
<feature type="transmembrane region" description="Helical" evidence="1">
    <location>
        <begin position="66"/>
        <end position="89"/>
    </location>
</feature>
<protein>
    <submittedName>
        <fullName evidence="3">Exopolysaccharide Exporter (EPS-E)</fullName>
    </submittedName>
    <submittedName>
        <fullName evidence="2">Putative membrane protein</fullName>
    </submittedName>
</protein>
<evidence type="ECO:0000256" key="1">
    <source>
        <dbReference type="SAM" id="Phobius"/>
    </source>
</evidence>
<evidence type="ECO:0000313" key="3">
    <source>
        <dbReference type="EMBL" id="TSE22964.1"/>
    </source>
</evidence>
<keyword evidence="1" id="KW-0812">Transmembrane</keyword>
<evidence type="ECO:0000313" key="5">
    <source>
        <dbReference type="Proteomes" id="UP000315577"/>
    </source>
</evidence>
<evidence type="ECO:0000313" key="2">
    <source>
        <dbReference type="EMBL" id="TCS98953.1"/>
    </source>
</evidence>
<dbReference type="Pfam" id="PF16933">
    <property type="entry name" value="PelG"/>
    <property type="match status" value="1"/>
</dbReference>
<dbReference type="InterPro" id="IPR031617">
    <property type="entry name" value="PelG"/>
</dbReference>
<organism evidence="2 4">
    <name type="scientific">Tepidimonas ignava</name>
    <dbReference type="NCBI Taxonomy" id="114249"/>
    <lineage>
        <taxon>Bacteria</taxon>
        <taxon>Pseudomonadati</taxon>
        <taxon>Pseudomonadota</taxon>
        <taxon>Betaproteobacteria</taxon>
        <taxon>Burkholderiales</taxon>
        <taxon>Tepidimonas</taxon>
    </lineage>
</organism>
<dbReference type="Proteomes" id="UP000295536">
    <property type="component" value="Unassembled WGS sequence"/>
</dbReference>
<feature type="transmembrane region" description="Helical" evidence="1">
    <location>
        <begin position="132"/>
        <end position="153"/>
    </location>
</feature>
<feature type="transmembrane region" description="Helical" evidence="1">
    <location>
        <begin position="397"/>
        <end position="416"/>
    </location>
</feature>
<feature type="transmembrane region" description="Helical" evidence="1">
    <location>
        <begin position="101"/>
        <end position="126"/>
    </location>
</feature>
<feature type="transmembrane region" description="Helical" evidence="1">
    <location>
        <begin position="336"/>
        <end position="355"/>
    </location>
</feature>
<feature type="transmembrane region" description="Helical" evidence="1">
    <location>
        <begin position="24"/>
        <end position="54"/>
    </location>
</feature>
<feature type="transmembrane region" description="Helical" evidence="1">
    <location>
        <begin position="191"/>
        <end position="214"/>
    </location>
</feature>
<dbReference type="RefSeq" id="WP_132961726.1">
    <property type="nucleotide sequence ID" value="NZ_SMAH01000003.1"/>
</dbReference>
<proteinExistence type="predicted"/>
<reference evidence="3 5" key="2">
    <citation type="submission" date="2019-07" db="EMBL/GenBank/DDBJ databases">
        <title>Tepidimonas ignava SPS-1037 draft genome.</title>
        <authorList>
            <person name="Da Costa M.S."/>
            <person name="Froufe H.J.C."/>
            <person name="Egas C."/>
            <person name="Albuquerque L."/>
        </authorList>
    </citation>
    <scope>NUCLEOTIDE SEQUENCE [LARGE SCALE GENOMIC DNA]</scope>
    <source>
        <strain evidence="3 5">SPS-1037</strain>
    </source>
</reference>